<dbReference type="GO" id="GO:0032993">
    <property type="term" value="C:protein-DNA complex"/>
    <property type="evidence" value="ECO:0007669"/>
    <property type="project" value="TreeGrafter"/>
</dbReference>
<dbReference type="GO" id="GO:0003677">
    <property type="term" value="F:DNA binding"/>
    <property type="evidence" value="ECO:0007669"/>
    <property type="project" value="UniProtKB-KW"/>
</dbReference>
<keyword evidence="7" id="KW-1185">Reference proteome</keyword>
<evidence type="ECO:0000256" key="4">
    <source>
        <dbReference type="ARBA" id="ARBA00023163"/>
    </source>
</evidence>
<name>A0A4R7ZYU7_9ACTN</name>
<keyword evidence="3" id="KW-0238">DNA-binding</keyword>
<dbReference type="RefSeq" id="WP_134116169.1">
    <property type="nucleotide sequence ID" value="NZ_SODF01000001.1"/>
</dbReference>
<reference evidence="6 7" key="1">
    <citation type="submission" date="2019-03" db="EMBL/GenBank/DDBJ databases">
        <title>Genomic Encyclopedia of Type Strains, Phase III (KMG-III): the genomes of soil and plant-associated and newly described type strains.</title>
        <authorList>
            <person name="Whitman W."/>
        </authorList>
    </citation>
    <scope>NUCLEOTIDE SEQUENCE [LARGE SCALE GENOMIC DNA]</scope>
    <source>
        <strain evidence="6 7">VKM Ac-2570</strain>
    </source>
</reference>
<evidence type="ECO:0000256" key="1">
    <source>
        <dbReference type="ARBA" id="ARBA00009437"/>
    </source>
</evidence>
<gene>
    <name evidence="6" type="ORF">EV650_1218</name>
</gene>
<dbReference type="EMBL" id="SODF01000001">
    <property type="protein sequence ID" value="TDW22381.1"/>
    <property type="molecule type" value="Genomic_DNA"/>
</dbReference>
<dbReference type="Gene3D" id="1.10.10.10">
    <property type="entry name" value="Winged helix-like DNA-binding domain superfamily/Winged helix DNA-binding domain"/>
    <property type="match status" value="1"/>
</dbReference>
<dbReference type="PANTHER" id="PTHR30346">
    <property type="entry name" value="TRANSCRIPTIONAL DUAL REGULATOR HCAR-RELATED"/>
    <property type="match status" value="1"/>
</dbReference>
<feature type="domain" description="HTH lysR-type" evidence="5">
    <location>
        <begin position="5"/>
        <end position="63"/>
    </location>
</feature>
<comment type="similarity">
    <text evidence="1">Belongs to the LysR transcriptional regulatory family.</text>
</comment>
<dbReference type="GO" id="GO:0003700">
    <property type="term" value="F:DNA-binding transcription factor activity"/>
    <property type="evidence" value="ECO:0007669"/>
    <property type="project" value="InterPro"/>
</dbReference>
<dbReference type="InterPro" id="IPR005119">
    <property type="entry name" value="LysR_subst-bd"/>
</dbReference>
<dbReference type="AlphaFoldDB" id="A0A4R7ZYU7"/>
<dbReference type="Pfam" id="PF03466">
    <property type="entry name" value="LysR_substrate"/>
    <property type="match status" value="1"/>
</dbReference>
<dbReference type="SUPFAM" id="SSF46785">
    <property type="entry name" value="Winged helix' DNA-binding domain"/>
    <property type="match status" value="1"/>
</dbReference>
<comment type="caution">
    <text evidence="6">The sequence shown here is derived from an EMBL/GenBank/DDBJ whole genome shotgun (WGS) entry which is preliminary data.</text>
</comment>
<keyword evidence="2" id="KW-0805">Transcription regulation</keyword>
<accession>A0A4R7ZYU7</accession>
<evidence type="ECO:0000259" key="5">
    <source>
        <dbReference type="PROSITE" id="PS50931"/>
    </source>
</evidence>
<dbReference type="InterPro" id="IPR036390">
    <property type="entry name" value="WH_DNA-bd_sf"/>
</dbReference>
<dbReference type="InterPro" id="IPR000847">
    <property type="entry name" value="LysR_HTH_N"/>
</dbReference>
<protein>
    <submittedName>
        <fullName evidence="6">Regulatory helix-turn-helix LysR family protein</fullName>
    </submittedName>
</protein>
<proteinExistence type="inferred from homology"/>
<keyword evidence="4" id="KW-0804">Transcription</keyword>
<dbReference type="CDD" id="cd05466">
    <property type="entry name" value="PBP2_LTTR_substrate"/>
    <property type="match status" value="1"/>
</dbReference>
<dbReference type="Proteomes" id="UP000295447">
    <property type="component" value="Unassembled WGS sequence"/>
</dbReference>
<sequence length="333" mass="36445">MIPEVELREVRLFLVLAEELHFGRTAERLGLTTSRVSQTLRVLERKLGGDLLFLRTSRVVSLTDAGRELHAELSPAVEGLDRVLRSARARGLGPGVVRVGVLNFASGVDVLTRAIERYEAVYPGSKVQLTTTPFDDRLGPLRRREVDLVMTRLPLDQPDIAVGPVLSTDERVVMVGRTHLLAGHTDLTTEDLIGHDVRRPHGVPVELAEATCPATTPSGRTIRFVDAPVDDNAELLYLLARGQLVHPTVSPFAEHFQHPDVVAIPLRDLPPSTCVLAGLKDDEAPARDTFSTIVEEVLSTRQDEAAARRWRDCATPYAVPPSRPVCQAGPQSG</sequence>
<dbReference type="OrthoDB" id="3181812at2"/>
<dbReference type="Pfam" id="PF00126">
    <property type="entry name" value="HTH_1"/>
    <property type="match status" value="1"/>
</dbReference>
<evidence type="ECO:0000313" key="6">
    <source>
        <dbReference type="EMBL" id="TDW22381.1"/>
    </source>
</evidence>
<dbReference type="InterPro" id="IPR036388">
    <property type="entry name" value="WH-like_DNA-bd_sf"/>
</dbReference>
<dbReference type="PROSITE" id="PS50931">
    <property type="entry name" value="HTH_LYSR"/>
    <property type="match status" value="1"/>
</dbReference>
<dbReference type="SUPFAM" id="SSF53850">
    <property type="entry name" value="Periplasmic binding protein-like II"/>
    <property type="match status" value="1"/>
</dbReference>
<evidence type="ECO:0000313" key="7">
    <source>
        <dbReference type="Proteomes" id="UP000295447"/>
    </source>
</evidence>
<evidence type="ECO:0000256" key="2">
    <source>
        <dbReference type="ARBA" id="ARBA00023015"/>
    </source>
</evidence>
<evidence type="ECO:0000256" key="3">
    <source>
        <dbReference type="ARBA" id="ARBA00023125"/>
    </source>
</evidence>
<dbReference type="PANTHER" id="PTHR30346:SF0">
    <property type="entry name" value="HCA OPERON TRANSCRIPTIONAL ACTIVATOR HCAR"/>
    <property type="match status" value="1"/>
</dbReference>
<organism evidence="6 7">
    <name type="scientific">Kribbella kalugense</name>
    <dbReference type="NCBI Taxonomy" id="2512221"/>
    <lineage>
        <taxon>Bacteria</taxon>
        <taxon>Bacillati</taxon>
        <taxon>Actinomycetota</taxon>
        <taxon>Actinomycetes</taxon>
        <taxon>Propionibacteriales</taxon>
        <taxon>Kribbellaceae</taxon>
        <taxon>Kribbella</taxon>
    </lineage>
</organism>
<dbReference type="Gene3D" id="3.40.190.10">
    <property type="entry name" value="Periplasmic binding protein-like II"/>
    <property type="match status" value="2"/>
</dbReference>